<keyword evidence="8" id="KW-0325">Glycoprotein</keyword>
<keyword evidence="6 11" id="KW-0472">Membrane</keyword>
<keyword evidence="4 11" id="KW-1133">Transmembrane helix</keyword>
<reference evidence="14" key="1">
    <citation type="submission" date="2022-11" db="UniProtKB">
        <authorList>
            <consortium name="WormBaseParasite"/>
        </authorList>
    </citation>
    <scope>IDENTIFICATION</scope>
</reference>
<evidence type="ECO:0000256" key="8">
    <source>
        <dbReference type="ARBA" id="ARBA00023180"/>
    </source>
</evidence>
<dbReference type="WBParaSite" id="PgR017X_g049_t01">
    <property type="protein sequence ID" value="PgR017X_g049_t01"/>
    <property type="gene ID" value="PgR017X_g049"/>
</dbReference>
<evidence type="ECO:0000313" key="13">
    <source>
        <dbReference type="Proteomes" id="UP000887569"/>
    </source>
</evidence>
<evidence type="ECO:0000256" key="3">
    <source>
        <dbReference type="ARBA" id="ARBA00022692"/>
    </source>
</evidence>
<keyword evidence="9" id="KW-0807">Transducer</keyword>
<dbReference type="Pfam" id="PF00001">
    <property type="entry name" value="7tm_1"/>
    <property type="match status" value="1"/>
</dbReference>
<sequence>MAVRNDTLSSFYHGRHTALHIFYTKFMRNCIGSILGDPRSDQLCAKANAQIRLYYDCFGRLFMVWLASVCISVPPIIGWNDWSGENLKTHCELTTEKAFVIYSASGSFFVPLCLMIIVYLKIFLSARQRIRTNRGRSALVRISRLPPQNDGMSGSQKIGQTCRDANENIPLVVSESVSAAEYLLEKDHSSDNKAADTKAKEQLSREQPKSDRNNANGESQQLATTVLRKREKISVAKEKRAAKTVAVIIFVFSFCWLPFFCSYVILPFCTSCSLHPKVEQAFVWLGYINSSLNPFLYGILNLEFRRAFRKILCPKHALGQQRRSSRLP</sequence>
<dbReference type="PROSITE" id="PS50262">
    <property type="entry name" value="G_PROTEIN_RECEP_F1_2"/>
    <property type="match status" value="1"/>
</dbReference>
<evidence type="ECO:0000256" key="9">
    <source>
        <dbReference type="ARBA" id="ARBA00023224"/>
    </source>
</evidence>
<feature type="transmembrane region" description="Helical" evidence="11">
    <location>
        <begin position="61"/>
        <end position="79"/>
    </location>
</feature>
<keyword evidence="3 11" id="KW-0812">Transmembrane</keyword>
<feature type="transmembrane region" description="Helical" evidence="11">
    <location>
        <begin position="245"/>
        <end position="266"/>
    </location>
</feature>
<keyword evidence="13" id="KW-1185">Reference proteome</keyword>
<protein>
    <submittedName>
        <fullName evidence="14">G-protein coupled receptors family 1 profile domain-containing protein</fullName>
    </submittedName>
</protein>
<organism evidence="13 14">
    <name type="scientific">Parascaris univalens</name>
    <name type="common">Nematode worm</name>
    <dbReference type="NCBI Taxonomy" id="6257"/>
    <lineage>
        <taxon>Eukaryota</taxon>
        <taxon>Metazoa</taxon>
        <taxon>Ecdysozoa</taxon>
        <taxon>Nematoda</taxon>
        <taxon>Chromadorea</taxon>
        <taxon>Rhabditida</taxon>
        <taxon>Spirurina</taxon>
        <taxon>Ascaridomorpha</taxon>
        <taxon>Ascaridoidea</taxon>
        <taxon>Ascarididae</taxon>
        <taxon>Parascaris</taxon>
    </lineage>
</organism>
<keyword evidence="2" id="KW-1003">Cell membrane</keyword>
<dbReference type="InterPro" id="IPR017452">
    <property type="entry name" value="GPCR_Rhodpsn_7TM"/>
</dbReference>
<evidence type="ECO:0000256" key="1">
    <source>
        <dbReference type="ARBA" id="ARBA00004651"/>
    </source>
</evidence>
<dbReference type="GO" id="GO:0004930">
    <property type="term" value="F:G protein-coupled receptor activity"/>
    <property type="evidence" value="ECO:0007669"/>
    <property type="project" value="UniProtKB-KW"/>
</dbReference>
<keyword evidence="7" id="KW-0675">Receptor</keyword>
<evidence type="ECO:0000256" key="6">
    <source>
        <dbReference type="ARBA" id="ARBA00023136"/>
    </source>
</evidence>
<dbReference type="PANTHER" id="PTHR24248">
    <property type="entry name" value="ADRENERGIC RECEPTOR-RELATED G-PROTEIN COUPLED RECEPTOR"/>
    <property type="match status" value="1"/>
</dbReference>
<name>A0A915AY61_PARUN</name>
<evidence type="ECO:0000256" key="2">
    <source>
        <dbReference type="ARBA" id="ARBA00022475"/>
    </source>
</evidence>
<evidence type="ECO:0000256" key="11">
    <source>
        <dbReference type="SAM" id="Phobius"/>
    </source>
</evidence>
<evidence type="ECO:0000256" key="10">
    <source>
        <dbReference type="SAM" id="MobiDB-lite"/>
    </source>
</evidence>
<dbReference type="GO" id="GO:0005886">
    <property type="term" value="C:plasma membrane"/>
    <property type="evidence" value="ECO:0007669"/>
    <property type="project" value="UniProtKB-SubCell"/>
</dbReference>
<accession>A0A915AY61</accession>
<proteinExistence type="predicted"/>
<comment type="subcellular location">
    <subcellularLocation>
        <location evidence="1">Cell membrane</location>
        <topology evidence="1">Multi-pass membrane protein</topology>
    </subcellularLocation>
</comment>
<dbReference type="PRINTS" id="PR00237">
    <property type="entry name" value="GPCRRHODOPSN"/>
</dbReference>
<evidence type="ECO:0000313" key="14">
    <source>
        <dbReference type="WBParaSite" id="PgR017X_g049_t01"/>
    </source>
</evidence>
<evidence type="ECO:0000256" key="7">
    <source>
        <dbReference type="ARBA" id="ARBA00023170"/>
    </source>
</evidence>
<feature type="transmembrane region" description="Helical" evidence="11">
    <location>
        <begin position="281"/>
        <end position="300"/>
    </location>
</feature>
<dbReference type="Proteomes" id="UP000887569">
    <property type="component" value="Unplaced"/>
</dbReference>
<evidence type="ECO:0000256" key="4">
    <source>
        <dbReference type="ARBA" id="ARBA00022989"/>
    </source>
</evidence>
<dbReference type="PANTHER" id="PTHR24248:SF174">
    <property type="entry name" value="TYRAMINE_OCTOPAMINE RECEPTOR"/>
    <property type="match status" value="1"/>
</dbReference>
<feature type="compositionally biased region" description="Basic and acidic residues" evidence="10">
    <location>
        <begin position="188"/>
        <end position="212"/>
    </location>
</feature>
<dbReference type="AlphaFoldDB" id="A0A915AY61"/>
<feature type="transmembrane region" description="Helical" evidence="11">
    <location>
        <begin position="99"/>
        <end position="124"/>
    </location>
</feature>
<feature type="domain" description="G-protein coupled receptors family 1 profile" evidence="12">
    <location>
        <begin position="61"/>
        <end position="297"/>
    </location>
</feature>
<dbReference type="Gene3D" id="1.20.1070.10">
    <property type="entry name" value="Rhodopsin 7-helix transmembrane proteins"/>
    <property type="match status" value="1"/>
</dbReference>
<feature type="region of interest" description="Disordered" evidence="10">
    <location>
        <begin position="188"/>
        <end position="221"/>
    </location>
</feature>
<dbReference type="InterPro" id="IPR000276">
    <property type="entry name" value="GPCR_Rhodpsn"/>
</dbReference>
<evidence type="ECO:0000259" key="12">
    <source>
        <dbReference type="PROSITE" id="PS50262"/>
    </source>
</evidence>
<dbReference type="SUPFAM" id="SSF81321">
    <property type="entry name" value="Family A G protein-coupled receptor-like"/>
    <property type="match status" value="1"/>
</dbReference>
<evidence type="ECO:0000256" key="5">
    <source>
        <dbReference type="ARBA" id="ARBA00023040"/>
    </source>
</evidence>
<keyword evidence="5" id="KW-0297">G-protein coupled receptor</keyword>